<dbReference type="PANTHER" id="PTHR30487">
    <property type="entry name" value="TYPE 4 PREPILIN-LIKE PROTEINS LEADER PEPTIDE-PROCESSING ENZYME"/>
    <property type="match status" value="1"/>
</dbReference>
<accession>A0A1T2XAZ0</accession>
<protein>
    <recommendedName>
        <fullName evidence="3">Prepilin type IV endopeptidase peptidase domain-containing protein</fullName>
    </recommendedName>
</protein>
<dbReference type="InterPro" id="IPR000045">
    <property type="entry name" value="Prepilin_IV_endopep_pep"/>
</dbReference>
<feature type="transmembrane region" description="Helical" evidence="2">
    <location>
        <begin position="49"/>
        <end position="74"/>
    </location>
</feature>
<keyword evidence="2" id="KW-0812">Transmembrane</keyword>
<keyword evidence="2" id="KW-0472">Membrane</keyword>
<comment type="caution">
    <text evidence="4">The sequence shown here is derived from an EMBL/GenBank/DDBJ whole genome shotgun (WGS) entry which is preliminary data.</text>
</comment>
<feature type="domain" description="Prepilin type IV endopeptidase peptidase" evidence="3">
    <location>
        <begin position="5"/>
        <end position="108"/>
    </location>
</feature>
<dbReference type="AlphaFoldDB" id="A0A1T2XAZ0"/>
<dbReference type="InterPro" id="IPR050882">
    <property type="entry name" value="Prepilin_peptidase/N-MTase"/>
</dbReference>
<dbReference type="EMBL" id="MSZX01000006">
    <property type="protein sequence ID" value="OPA77005.1"/>
    <property type="molecule type" value="Genomic_DNA"/>
</dbReference>
<proteinExistence type="inferred from homology"/>
<evidence type="ECO:0000313" key="5">
    <source>
        <dbReference type="Proteomes" id="UP000190188"/>
    </source>
</evidence>
<reference evidence="4 5" key="1">
    <citation type="submission" date="2017-01" db="EMBL/GenBank/DDBJ databases">
        <title>Genome analysis of Paenibacillus selenitrireducens ES3-24.</title>
        <authorList>
            <person name="Xu D."/>
            <person name="Yao R."/>
            <person name="Zheng S."/>
        </authorList>
    </citation>
    <scope>NUCLEOTIDE SEQUENCE [LARGE SCALE GENOMIC DNA]</scope>
    <source>
        <strain evidence="4 5">ES3-24</strain>
    </source>
</reference>
<dbReference type="GO" id="GO:0006465">
    <property type="term" value="P:signal peptide processing"/>
    <property type="evidence" value="ECO:0007669"/>
    <property type="project" value="TreeGrafter"/>
</dbReference>
<dbReference type="GO" id="GO:0004190">
    <property type="term" value="F:aspartic-type endopeptidase activity"/>
    <property type="evidence" value="ECO:0007669"/>
    <property type="project" value="InterPro"/>
</dbReference>
<name>A0A1T2XAZ0_9BACL</name>
<evidence type="ECO:0000259" key="3">
    <source>
        <dbReference type="Pfam" id="PF01478"/>
    </source>
</evidence>
<dbReference type="PANTHER" id="PTHR30487:SF0">
    <property type="entry name" value="PREPILIN LEADER PEPTIDASE_N-METHYLTRANSFERASE-RELATED"/>
    <property type="match status" value="1"/>
</dbReference>
<feature type="transmembrane region" description="Helical" evidence="2">
    <location>
        <begin position="125"/>
        <end position="145"/>
    </location>
</feature>
<dbReference type="GO" id="GO:0005886">
    <property type="term" value="C:plasma membrane"/>
    <property type="evidence" value="ECO:0007669"/>
    <property type="project" value="TreeGrafter"/>
</dbReference>
<gene>
    <name evidence="4" type="ORF">BVG16_17435</name>
</gene>
<dbReference type="STRING" id="1324314.BVG16_17435"/>
<dbReference type="Gene3D" id="1.20.120.1220">
    <property type="match status" value="1"/>
</dbReference>
<organism evidence="4 5">
    <name type="scientific">Paenibacillus selenitireducens</name>
    <dbReference type="NCBI Taxonomy" id="1324314"/>
    <lineage>
        <taxon>Bacteria</taxon>
        <taxon>Bacillati</taxon>
        <taxon>Bacillota</taxon>
        <taxon>Bacilli</taxon>
        <taxon>Bacillales</taxon>
        <taxon>Paenibacillaceae</taxon>
        <taxon>Paenibacillus</taxon>
    </lineage>
</organism>
<evidence type="ECO:0000256" key="1">
    <source>
        <dbReference type="ARBA" id="ARBA00005801"/>
    </source>
</evidence>
<feature type="transmembrane region" description="Helical" evidence="2">
    <location>
        <begin position="94"/>
        <end position="113"/>
    </location>
</feature>
<evidence type="ECO:0000256" key="2">
    <source>
        <dbReference type="SAM" id="Phobius"/>
    </source>
</evidence>
<sequence length="146" mass="15905">MMIVIGVVFLSIAFYSDITRMKIPNWLTIPITVLGVGLHTLMEGWEGFLYAISGVGAGFGVLFILYVCKAVGAGDVKLFAAVGAVAGVQFTLQSLMYSVLYAGVIAAIVLLVRRKSIFPLHQGRMLRFPFMYAVLPGICTAFLYMQ</sequence>
<evidence type="ECO:0000313" key="4">
    <source>
        <dbReference type="EMBL" id="OPA77005.1"/>
    </source>
</evidence>
<keyword evidence="2" id="KW-1133">Transmembrane helix</keyword>
<comment type="similarity">
    <text evidence="1">Belongs to the peptidase A24 family.</text>
</comment>
<dbReference type="RefSeq" id="WP_332888793.1">
    <property type="nucleotide sequence ID" value="NZ_MSZX01000006.1"/>
</dbReference>
<dbReference type="Proteomes" id="UP000190188">
    <property type="component" value="Unassembled WGS sequence"/>
</dbReference>
<keyword evidence="5" id="KW-1185">Reference proteome</keyword>
<dbReference type="Pfam" id="PF01478">
    <property type="entry name" value="Peptidase_A24"/>
    <property type="match status" value="1"/>
</dbReference>
<feature type="transmembrane region" description="Helical" evidence="2">
    <location>
        <begin position="26"/>
        <end position="42"/>
    </location>
</feature>